<dbReference type="Proteomes" id="UP001516400">
    <property type="component" value="Unassembled WGS sequence"/>
</dbReference>
<feature type="coiled-coil region" evidence="1">
    <location>
        <begin position="1097"/>
        <end position="1124"/>
    </location>
</feature>
<name>A0ABD2NET2_9CUCU</name>
<gene>
    <name evidence="4" type="ORF">HHI36_012515</name>
</gene>
<evidence type="ECO:0000256" key="2">
    <source>
        <dbReference type="SAM" id="MobiDB-lite"/>
    </source>
</evidence>
<feature type="region of interest" description="Disordered" evidence="2">
    <location>
        <begin position="1255"/>
        <end position="1308"/>
    </location>
</feature>
<feature type="compositionally biased region" description="Polar residues" evidence="2">
    <location>
        <begin position="782"/>
        <end position="801"/>
    </location>
</feature>
<comment type="caution">
    <text evidence="4">The sequence shown here is derived from an EMBL/GenBank/DDBJ whole genome shotgun (WGS) entry which is preliminary data.</text>
</comment>
<dbReference type="EMBL" id="JABFTP020000103">
    <property type="protein sequence ID" value="KAL3277163.1"/>
    <property type="molecule type" value="Genomic_DNA"/>
</dbReference>
<proteinExistence type="predicted"/>
<feature type="compositionally biased region" description="Low complexity" evidence="2">
    <location>
        <begin position="753"/>
        <end position="769"/>
    </location>
</feature>
<feature type="compositionally biased region" description="Polar residues" evidence="2">
    <location>
        <begin position="1945"/>
        <end position="1970"/>
    </location>
</feature>
<keyword evidence="3" id="KW-0472">Membrane</keyword>
<evidence type="ECO:0000313" key="5">
    <source>
        <dbReference type="Proteomes" id="UP001516400"/>
    </source>
</evidence>
<keyword evidence="1" id="KW-0175">Coiled coil</keyword>
<feature type="coiled-coil region" evidence="1">
    <location>
        <begin position="258"/>
        <end position="315"/>
    </location>
</feature>
<feature type="compositionally biased region" description="Polar residues" evidence="2">
    <location>
        <begin position="1344"/>
        <end position="1371"/>
    </location>
</feature>
<reference evidence="4 5" key="1">
    <citation type="journal article" date="2021" name="BMC Biol.">
        <title>Horizontally acquired antibacterial genes associated with adaptive radiation of ladybird beetles.</title>
        <authorList>
            <person name="Li H.S."/>
            <person name="Tang X.F."/>
            <person name="Huang Y.H."/>
            <person name="Xu Z.Y."/>
            <person name="Chen M.L."/>
            <person name="Du X.Y."/>
            <person name="Qiu B.Y."/>
            <person name="Chen P.T."/>
            <person name="Zhang W."/>
            <person name="Slipinski A."/>
            <person name="Escalona H.E."/>
            <person name="Waterhouse R.M."/>
            <person name="Zwick A."/>
            <person name="Pang H."/>
        </authorList>
    </citation>
    <scope>NUCLEOTIDE SEQUENCE [LARGE SCALE GENOMIC DNA]</scope>
    <source>
        <strain evidence="4">SYSU2018</strain>
    </source>
</reference>
<feature type="region of interest" description="Disordered" evidence="2">
    <location>
        <begin position="1344"/>
        <end position="1395"/>
    </location>
</feature>
<feature type="compositionally biased region" description="Polar residues" evidence="2">
    <location>
        <begin position="1257"/>
        <end position="1291"/>
    </location>
</feature>
<feature type="compositionally biased region" description="Low complexity" evidence="2">
    <location>
        <begin position="1295"/>
        <end position="1308"/>
    </location>
</feature>
<feature type="coiled-coil region" evidence="1">
    <location>
        <begin position="514"/>
        <end position="542"/>
    </location>
</feature>
<feature type="region of interest" description="Disordered" evidence="2">
    <location>
        <begin position="1529"/>
        <end position="1548"/>
    </location>
</feature>
<evidence type="ECO:0000256" key="1">
    <source>
        <dbReference type="SAM" id="Coils"/>
    </source>
</evidence>
<evidence type="ECO:0000313" key="4">
    <source>
        <dbReference type="EMBL" id="KAL3277163.1"/>
    </source>
</evidence>
<feature type="region of interest" description="Disordered" evidence="2">
    <location>
        <begin position="1944"/>
        <end position="1974"/>
    </location>
</feature>
<sequence>MWRKLINPRVTCEITSLYKFITFGLPFKTRVSTSRFFLIIVLTTILVHFAMKGAVFLCSVLALAASKPNGYYHQEYNYKSSSSSYKNNELQHQNEDQGFYSKDGDLEGRLKPKVNSHSQHSEYRNPKILGGSSNYQGAGDFSSGMGGNYASSDRLFGSNSLGYGSSGHADGYASSDRITELSNVFPSGGGYGSSANGYGNNQRDYGSTFASYGASNGGGYGPSQGGSSNVGYSQGGSKYGYYQRESSSSYGTTGYGANANLNSMAQRLQEDMSRQLENAIHQQYRSSGYSTSVSNSQMTADIRALEDELKRNLTRQVQESLRNQYGQQQTTGVNSYSIVEGVPSNIVNYNNQELADMTRQLEDNLIKKLHQDVRTTYTSSTNTYTHTPTYTSTYRPYYENPTVIIPTNIRYTPIPNPESITTIASRIQSNVNTYLDTELHNLYSSYLQSGRNSYFTLTDFDNEVNRIKSDMIRNLTTNLDDQIRRNYGQQILKNNYYYSISSTGQTSTQHNYNINDYNDLRKQIEENLLRKLNQTVNTYRDQYQRQQSYTTNTNTYTVTYRPTYYTSGGQIHDYSDLQRQLSQQLNNALNKHRYSQSSSYSSQTSYNPQAYQTSLDELTRELQRNLTQQLNNFRATSSSSNYGYTSGFTGGSADYESMKNQLQNQLMQQLQQGLQKQYRYSASASYSASSSSSSDSNYGTHQSYGNYGNYMACCGQSDDPTPYSQNRNKRDLLYTQSDSGNTQRRSYQSSTFSKRYSSGNSYSSLQSSSAGRYFRPLGYGSMSEQNQDQQIFSSGQKSINEQSEDAFPQVQQLEQTGQQLEDLAQQLELSGGHQHNLHHIQFVGQELGDDLTQKLDFHHQKSGYTNENEFTQKLELANSKEEEQHLVEQHLELQQPTSKHVVTHHFEFNHGPEKIEQNIIGQQIEEQDMQHSYLVEQNQQKGEHVTTHFGFNHMKPEKLEQHLIGQQIEDQDVQQLESADLQLPTIKTQTEIGVQQQVENLNNIHIPHQKLKFEQENIGQEQELVPNKPLILNPVQKSEINQQLQEGDLTQQLEIETQKPSASKLSENMQKFLEHEQVFTSQGLTQSQIPQQQEVVSQQLELDSQKLEGQNQQTIQELNDLNQQLEIENKPQYNKPEYSQQTQDDITQQLEIGSESQYSKPKYSQPTQGDITQQLEIGSKPKYSQQTQDDITQQLERGSKPQYSKPKYSQQAQDDITQQLEIGSNPQYSKPMYSQQTQDDITQQLEIGSKPQYDKQIYSQQTQDDITQQLEIGSKPKYSQQAQDDITQQLEIGSKPQYSKQTYSQQTQDDITQQLEIGSKPQHNKPKYSQQTQDDITQQLETESKQYSKPKYSQQTQNDITQQLERQSKPQYSKPMYSQQTQSDITQQSEMTDSRKPKLTLIGQQLENQDQISESQVEDQQLMMSNAQKPKNGQHKFNQEQFEDDLSQQLELSGKHKPSEKPYTEGQALTNDVTQQLEQQLQTDAAQTNSEDSIQQKLEPNQFPEQEQKLEISNTHHLETVAQQVDDSLKLNTETSRSPKHTYKVSEIDHDLDQQLELTDSKKIKDHSHQSTTSISSVTERLPIEDLTEVYNTPEAVDVNQHLGVADSKHEQTEQKIQTTNQFGTTHISLKPLEGSENGLRQESQYPTSSHRIIIHRTNPLSHDQDPIIYSKSELEQRTFTNGHSGHTTGQFGTYQDALRQQDALIDLLKQKTHREPSNQVTYGQRTIKKTVYVNGKPVSSSENIQILKPNGEIVESGNTLPLNANTFGQNSLDSYLKKFGENSQQVTSSKTSSYSGSTIQRATHHVPSTYGSQWPTYNGRQIGGHFSNDFATGQFGHEIGTPQFTGKTTRRVIHLVNGKAVSASEKTQIIKPNGQIIESNHDLPLDDNLLVKDSHPQLSSSDPLRHDSSIFSPIGTYFGHSGETIKPTMHVQKPTNLELDDLENPSTFVDGTYGQQVGQHSNRQTSSHRSQYDVKRTRHFEINGY</sequence>
<organism evidence="4 5">
    <name type="scientific">Cryptolaemus montrouzieri</name>
    <dbReference type="NCBI Taxonomy" id="559131"/>
    <lineage>
        <taxon>Eukaryota</taxon>
        <taxon>Metazoa</taxon>
        <taxon>Ecdysozoa</taxon>
        <taxon>Arthropoda</taxon>
        <taxon>Hexapoda</taxon>
        <taxon>Insecta</taxon>
        <taxon>Pterygota</taxon>
        <taxon>Neoptera</taxon>
        <taxon>Endopterygota</taxon>
        <taxon>Coleoptera</taxon>
        <taxon>Polyphaga</taxon>
        <taxon>Cucujiformia</taxon>
        <taxon>Coccinelloidea</taxon>
        <taxon>Coccinellidae</taxon>
        <taxon>Scymninae</taxon>
        <taxon>Scymnini</taxon>
        <taxon>Cryptolaemus</taxon>
    </lineage>
</organism>
<accession>A0ABD2NET2</accession>
<protein>
    <submittedName>
        <fullName evidence="4">Uncharacterized protein</fullName>
    </submittedName>
</protein>
<keyword evidence="5" id="KW-1185">Reference proteome</keyword>
<evidence type="ECO:0000256" key="3">
    <source>
        <dbReference type="SAM" id="Phobius"/>
    </source>
</evidence>
<feature type="transmembrane region" description="Helical" evidence="3">
    <location>
        <begin position="36"/>
        <end position="64"/>
    </location>
</feature>
<feature type="region of interest" description="Disordered" evidence="2">
    <location>
        <begin position="733"/>
        <end position="804"/>
    </location>
</feature>
<keyword evidence="3" id="KW-0812">Transmembrane</keyword>
<feature type="region of interest" description="Disordered" evidence="2">
    <location>
        <begin position="83"/>
        <end position="102"/>
    </location>
</feature>
<feature type="compositionally biased region" description="Polar residues" evidence="2">
    <location>
        <begin position="734"/>
        <end position="752"/>
    </location>
</feature>
<feature type="region of interest" description="Disordered" evidence="2">
    <location>
        <begin position="110"/>
        <end position="129"/>
    </location>
</feature>
<keyword evidence="3" id="KW-1133">Transmembrane helix</keyword>
<feature type="compositionally biased region" description="Low complexity" evidence="2">
    <location>
        <begin position="1378"/>
        <end position="1389"/>
    </location>
</feature>